<evidence type="ECO:0000256" key="1">
    <source>
        <dbReference type="ARBA" id="ARBA00004141"/>
    </source>
</evidence>
<evidence type="ECO:0000256" key="11">
    <source>
        <dbReference type="SAM" id="Phobius"/>
    </source>
</evidence>
<dbReference type="GO" id="GO:0045259">
    <property type="term" value="C:proton-transporting ATP synthase complex"/>
    <property type="evidence" value="ECO:0007669"/>
    <property type="project" value="UniProtKB-KW"/>
</dbReference>
<organism evidence="13">
    <name type="scientific">marine sediment metagenome</name>
    <dbReference type="NCBI Taxonomy" id="412755"/>
    <lineage>
        <taxon>unclassified sequences</taxon>
        <taxon>metagenomes</taxon>
        <taxon>ecological metagenomes</taxon>
    </lineage>
</organism>
<evidence type="ECO:0000256" key="6">
    <source>
        <dbReference type="ARBA" id="ARBA00022781"/>
    </source>
</evidence>
<evidence type="ECO:0000256" key="10">
    <source>
        <dbReference type="ARBA" id="ARBA00023136"/>
    </source>
</evidence>
<feature type="transmembrane region" description="Helical" evidence="11">
    <location>
        <begin position="51"/>
        <end position="75"/>
    </location>
</feature>
<dbReference type="AlphaFoldDB" id="X1UL12"/>
<protein>
    <recommendedName>
        <fullName evidence="12">V-ATPase proteolipid subunit C-like domain-containing protein</fullName>
    </recommendedName>
</protein>
<evidence type="ECO:0000256" key="8">
    <source>
        <dbReference type="ARBA" id="ARBA00023065"/>
    </source>
</evidence>
<comment type="similarity">
    <text evidence="2">Belongs to the ATPase C chain family.</text>
</comment>
<dbReference type="HAMAP" id="MF_01396">
    <property type="entry name" value="ATP_synth_c_bact"/>
    <property type="match status" value="1"/>
</dbReference>
<evidence type="ECO:0000256" key="7">
    <source>
        <dbReference type="ARBA" id="ARBA00022989"/>
    </source>
</evidence>
<dbReference type="GO" id="GO:0015078">
    <property type="term" value="F:proton transmembrane transporter activity"/>
    <property type="evidence" value="ECO:0007669"/>
    <property type="project" value="InterPro"/>
</dbReference>
<evidence type="ECO:0000259" key="12">
    <source>
        <dbReference type="Pfam" id="PF00137"/>
    </source>
</evidence>
<dbReference type="SUPFAM" id="SSF81333">
    <property type="entry name" value="F1F0 ATP synthase subunit C"/>
    <property type="match status" value="1"/>
</dbReference>
<keyword evidence="3" id="KW-0813">Transport</keyword>
<keyword evidence="10 11" id="KW-0472">Membrane</keyword>
<keyword evidence="9" id="KW-0446">Lipid-binding</keyword>
<dbReference type="PRINTS" id="PR00124">
    <property type="entry name" value="ATPASEC"/>
</dbReference>
<sequence length="76" mass="7829">MDPQTMKMLAIGLAVGLGMLGPGLGIGLIGYSAMQALGRNPEARGPIMTNMILSIAFAEAIGIYVLIVAIILAMIV</sequence>
<dbReference type="GO" id="GO:0015986">
    <property type="term" value="P:proton motive force-driven ATP synthesis"/>
    <property type="evidence" value="ECO:0007669"/>
    <property type="project" value="InterPro"/>
</dbReference>
<keyword evidence="6" id="KW-0375">Hydrogen ion transport</keyword>
<keyword evidence="5 11" id="KW-0812">Transmembrane</keyword>
<feature type="domain" description="V-ATPase proteolipid subunit C-like" evidence="12">
    <location>
        <begin position="9"/>
        <end position="72"/>
    </location>
</feature>
<dbReference type="Gene3D" id="1.20.20.10">
    <property type="entry name" value="F1F0 ATP synthase subunit C"/>
    <property type="match status" value="1"/>
</dbReference>
<dbReference type="EMBL" id="BARW01021877">
    <property type="protein sequence ID" value="GAI93014.1"/>
    <property type="molecule type" value="Genomic_DNA"/>
</dbReference>
<dbReference type="InterPro" id="IPR002379">
    <property type="entry name" value="ATPase_proteolipid_c-like_dom"/>
</dbReference>
<keyword evidence="4" id="KW-0138">CF(0)</keyword>
<evidence type="ECO:0000256" key="9">
    <source>
        <dbReference type="ARBA" id="ARBA00023121"/>
    </source>
</evidence>
<evidence type="ECO:0000313" key="13">
    <source>
        <dbReference type="EMBL" id="GAI93014.1"/>
    </source>
</evidence>
<dbReference type="GO" id="GO:0033177">
    <property type="term" value="C:proton-transporting two-sector ATPase complex, proton-transporting domain"/>
    <property type="evidence" value="ECO:0007669"/>
    <property type="project" value="InterPro"/>
</dbReference>
<comment type="caution">
    <text evidence="13">The sequence shown here is derived from an EMBL/GenBank/DDBJ whole genome shotgun (WGS) entry which is preliminary data.</text>
</comment>
<evidence type="ECO:0000256" key="2">
    <source>
        <dbReference type="ARBA" id="ARBA00006704"/>
    </source>
</evidence>
<dbReference type="CDD" id="cd18121">
    <property type="entry name" value="ATP-synt_Fo_c"/>
    <property type="match status" value="1"/>
</dbReference>
<proteinExistence type="inferred from homology"/>
<keyword evidence="8" id="KW-0406">Ion transport</keyword>
<evidence type="ECO:0000256" key="3">
    <source>
        <dbReference type="ARBA" id="ARBA00022448"/>
    </source>
</evidence>
<dbReference type="PROSITE" id="PS00605">
    <property type="entry name" value="ATPASE_C"/>
    <property type="match status" value="1"/>
</dbReference>
<dbReference type="InterPro" id="IPR035921">
    <property type="entry name" value="F/V-ATP_Csub_sf"/>
</dbReference>
<comment type="subcellular location">
    <subcellularLocation>
        <location evidence="1">Membrane</location>
        <topology evidence="1">Multi-pass membrane protein</topology>
    </subcellularLocation>
</comment>
<dbReference type="InterPro" id="IPR000454">
    <property type="entry name" value="ATP_synth_F0_csu"/>
</dbReference>
<dbReference type="Pfam" id="PF00137">
    <property type="entry name" value="ATP-synt_C"/>
    <property type="match status" value="1"/>
</dbReference>
<gene>
    <name evidence="13" type="ORF">S12H4_36663</name>
</gene>
<dbReference type="GO" id="GO:0008289">
    <property type="term" value="F:lipid binding"/>
    <property type="evidence" value="ECO:0007669"/>
    <property type="project" value="UniProtKB-KW"/>
</dbReference>
<dbReference type="InterPro" id="IPR020537">
    <property type="entry name" value="ATP_synth_F0_csu_DDCD_BS"/>
</dbReference>
<dbReference type="InterPro" id="IPR038662">
    <property type="entry name" value="ATP_synth_F0_csu_sf"/>
</dbReference>
<name>X1UL12_9ZZZZ</name>
<evidence type="ECO:0000256" key="4">
    <source>
        <dbReference type="ARBA" id="ARBA00022547"/>
    </source>
</evidence>
<evidence type="ECO:0000256" key="5">
    <source>
        <dbReference type="ARBA" id="ARBA00022692"/>
    </source>
</evidence>
<reference evidence="13" key="1">
    <citation type="journal article" date="2014" name="Front. Microbiol.">
        <title>High frequency of phylogenetically diverse reductive dehalogenase-homologous genes in deep subseafloor sedimentary metagenomes.</title>
        <authorList>
            <person name="Kawai M."/>
            <person name="Futagami T."/>
            <person name="Toyoda A."/>
            <person name="Takaki Y."/>
            <person name="Nishi S."/>
            <person name="Hori S."/>
            <person name="Arai W."/>
            <person name="Tsubouchi T."/>
            <person name="Morono Y."/>
            <person name="Uchiyama I."/>
            <person name="Ito T."/>
            <person name="Fujiyama A."/>
            <person name="Inagaki F."/>
            <person name="Takami H."/>
        </authorList>
    </citation>
    <scope>NUCLEOTIDE SEQUENCE</scope>
    <source>
        <strain evidence="13">Expedition CK06-06</strain>
    </source>
</reference>
<accession>X1UL12</accession>
<keyword evidence="7 11" id="KW-1133">Transmembrane helix</keyword>